<dbReference type="SUPFAM" id="SSF55418">
    <property type="entry name" value="eIF4e-like"/>
    <property type="match status" value="1"/>
</dbReference>
<dbReference type="InterPro" id="IPR023398">
    <property type="entry name" value="TIF_eIF4e-like"/>
</dbReference>
<dbReference type="GO" id="GO:0016558">
    <property type="term" value="P:protein import into peroxisome matrix"/>
    <property type="evidence" value="ECO:0007669"/>
    <property type="project" value="TreeGrafter"/>
</dbReference>
<feature type="compositionally biased region" description="Low complexity" evidence="5">
    <location>
        <begin position="374"/>
        <end position="406"/>
    </location>
</feature>
<dbReference type="GO" id="GO:0005829">
    <property type="term" value="C:cytosol"/>
    <property type="evidence" value="ECO:0007669"/>
    <property type="project" value="TreeGrafter"/>
</dbReference>
<comment type="subunit">
    <text evidence="4">eIF4F is a multi-subunit complex, the composition of which varies with external and internal environmental conditions. It is composed of at least eIF4A, eIF4E and eIF4G. eIF4E is also known to interact with other partners.</text>
</comment>
<feature type="compositionally biased region" description="Basic and acidic residues" evidence="5">
    <location>
        <begin position="747"/>
        <end position="756"/>
    </location>
</feature>
<gene>
    <name evidence="7" type="ORF">DDE83_000884</name>
</gene>
<protein>
    <submittedName>
        <fullName evidence="7">DnaJ-domain-containing protein</fullName>
    </submittedName>
</protein>
<evidence type="ECO:0000256" key="3">
    <source>
        <dbReference type="ARBA" id="ARBA00022884"/>
    </source>
</evidence>
<feature type="region of interest" description="Disordered" evidence="5">
    <location>
        <begin position="1"/>
        <end position="41"/>
    </location>
</feature>
<dbReference type="InterPro" id="IPR019770">
    <property type="entry name" value="TIF_eIF_4E_CS"/>
</dbReference>
<dbReference type="InterPro" id="IPR018253">
    <property type="entry name" value="DnaJ_domain_CS"/>
</dbReference>
<feature type="region of interest" description="Disordered" evidence="5">
    <location>
        <begin position="481"/>
        <end position="503"/>
    </location>
</feature>
<dbReference type="Gene3D" id="1.10.287.110">
    <property type="entry name" value="DnaJ domain"/>
    <property type="match status" value="1"/>
</dbReference>
<dbReference type="PANTHER" id="PTHR45006:SF1">
    <property type="entry name" value="DNAJ-LIKE PROTEIN 1"/>
    <property type="match status" value="1"/>
</dbReference>
<dbReference type="Pfam" id="PF00226">
    <property type="entry name" value="DnaJ"/>
    <property type="match status" value="1"/>
</dbReference>
<keyword evidence="3" id="KW-0694">RNA-binding</keyword>
<dbReference type="PROSITE" id="PS50076">
    <property type="entry name" value="DNAJ_2"/>
    <property type="match status" value="1"/>
</dbReference>
<dbReference type="Pfam" id="PF01652">
    <property type="entry name" value="IF4E"/>
    <property type="match status" value="1"/>
</dbReference>
<dbReference type="CDD" id="cd06257">
    <property type="entry name" value="DnaJ"/>
    <property type="match status" value="1"/>
</dbReference>
<dbReference type="GO" id="GO:0003743">
    <property type="term" value="F:translation initiation factor activity"/>
    <property type="evidence" value="ECO:0007669"/>
    <property type="project" value="InterPro"/>
</dbReference>
<evidence type="ECO:0000259" key="6">
    <source>
        <dbReference type="PROSITE" id="PS50076"/>
    </source>
</evidence>
<evidence type="ECO:0000256" key="4">
    <source>
        <dbReference type="ARBA" id="ARBA00062860"/>
    </source>
</evidence>
<comment type="caution">
    <text evidence="7">The sequence shown here is derived from an EMBL/GenBank/DDBJ whole genome shotgun (WGS) entry which is preliminary data.</text>
</comment>
<name>A0A364NEF5_STELY</name>
<dbReference type="Pfam" id="PF14308">
    <property type="entry name" value="DnaJ-X"/>
    <property type="match status" value="1"/>
</dbReference>
<keyword evidence="8" id="KW-1185">Reference proteome</keyword>
<evidence type="ECO:0000256" key="2">
    <source>
        <dbReference type="ARBA" id="ARBA00009860"/>
    </source>
</evidence>
<dbReference type="InterPro" id="IPR001040">
    <property type="entry name" value="TIF_eIF_4E"/>
</dbReference>
<evidence type="ECO:0000256" key="1">
    <source>
        <dbReference type="ARBA" id="ARBA00003021"/>
    </source>
</evidence>
<dbReference type="InterPro" id="IPR052814">
    <property type="entry name" value="Peroxisomal_DnaJ"/>
</dbReference>
<comment type="function">
    <text evidence="1">Recognizes and binds the 7-methylguanosine-containing mRNA cap during an early step in the initiation of protein synthesis and facilitates ribosome binding by inducing the unwinding of the mRNAs secondary structures.</text>
</comment>
<evidence type="ECO:0000313" key="7">
    <source>
        <dbReference type="EMBL" id="RAR15652.1"/>
    </source>
</evidence>
<dbReference type="SUPFAM" id="SSF46565">
    <property type="entry name" value="Chaperone J-domain"/>
    <property type="match status" value="1"/>
</dbReference>
<dbReference type="PANTHER" id="PTHR45006">
    <property type="entry name" value="DNAJ-LIKE PROTEIN 1"/>
    <property type="match status" value="1"/>
</dbReference>
<comment type="similarity">
    <text evidence="2">Belongs to the eukaryotic initiation factor 4E family.</text>
</comment>
<dbReference type="OrthoDB" id="590761at2759"/>
<dbReference type="AlphaFoldDB" id="A0A364NEF5"/>
<organism evidence="7 8">
    <name type="scientific">Stemphylium lycopersici</name>
    <name type="common">Tomato gray leaf spot disease fungus</name>
    <name type="synonym">Thyrospora lycopersici</name>
    <dbReference type="NCBI Taxonomy" id="183478"/>
    <lineage>
        <taxon>Eukaryota</taxon>
        <taxon>Fungi</taxon>
        <taxon>Dikarya</taxon>
        <taxon>Ascomycota</taxon>
        <taxon>Pezizomycotina</taxon>
        <taxon>Dothideomycetes</taxon>
        <taxon>Pleosporomycetidae</taxon>
        <taxon>Pleosporales</taxon>
        <taxon>Pleosporineae</taxon>
        <taxon>Pleosporaceae</taxon>
        <taxon>Stemphylium</taxon>
    </lineage>
</organism>
<proteinExistence type="inferred from homology"/>
<feature type="domain" description="J" evidence="6">
    <location>
        <begin position="232"/>
        <end position="308"/>
    </location>
</feature>
<feature type="compositionally biased region" description="Low complexity" evidence="5">
    <location>
        <begin position="414"/>
        <end position="461"/>
    </location>
</feature>
<dbReference type="InterPro" id="IPR026894">
    <property type="entry name" value="DnaJ_X"/>
</dbReference>
<accession>A0A364NEF5</accession>
<feature type="compositionally biased region" description="Low complexity" evidence="5">
    <location>
        <begin position="25"/>
        <end position="38"/>
    </location>
</feature>
<feature type="region of interest" description="Disordered" evidence="5">
    <location>
        <begin position="355"/>
        <end position="461"/>
    </location>
</feature>
<evidence type="ECO:0000256" key="5">
    <source>
        <dbReference type="SAM" id="MobiDB-lite"/>
    </source>
</evidence>
<sequence length="756" mass="83674">MADVAAAPNADQQVPLDTIPISPTENSGEGQEQSSSNNAASEGEIRTVFHDPENFNVKHPLMNTWTLWFTKPPSGKGDNWAELLKEVISFDSVEEFWGIYNNITPTSDLALKSDYHLFKKGVRPEWEDSQNKHGGKWAFQFKDKKAINIDALWLHVMLAAIGENLEDEDDNEVMGVVVNVRRGFYRIGLWTRSVGRAIPGDGGKGRTQEQGKEVLLKIGRRFKQALQLKENDTVEFSGHTDAAHAGSTRAKAKFSVYCATTAFLRPATDFKPDKNPGDETAHAKFQEIGEAYQILSDEQLRAAYDKHGKEGAMPSSGFEDPSEFFTMIFGGEAFVDWIGEISLMKDLTKTMEISQREMEEEAAAQAEAERVDTAKATATEATDATTPAPAADATANTTAPSAAAQAKEAEAAAERAGAQTADAPPPAYAEAPPAAAETAAEASTSPRAASPPSRASTPQTRGIPIRAAIMDKSEEEARMEAEGMTEGEKELREKQKKKAGLTKEQREELAAYEMERKKIRDERVANLAKKLVDRISVWTETDKATDVTAAFKEKIHLEIENLKMESFGIEILHAIGTTYTMKASSFLKSQKFLGISGFFSRIKDKGTLVKDTWSTMSAAIDAQLTMEEMAKLEEQGGEAWTDEKKAEYEKRVTGKILAAAWRGSKFEIQSVLRDVCDSVLNDKKIKLEKRVERAHALMIIGEMFQKAERDPEEEGDFMAFEQLMAEAAAKKDAKDEKHGKHHHHDKKEKEKKKEKA</sequence>
<dbReference type="STRING" id="183478.A0A364NEF5"/>
<reference evidence="8" key="1">
    <citation type="submission" date="2018-05" db="EMBL/GenBank/DDBJ databases">
        <title>Draft genome sequence of Stemphylium lycopersici strain CIDEFI 213.</title>
        <authorList>
            <person name="Medina R."/>
            <person name="Franco M.E.E."/>
            <person name="Lucentini C.G."/>
            <person name="Saparrat M.C.N."/>
            <person name="Balatti P.A."/>
        </authorList>
    </citation>
    <scope>NUCLEOTIDE SEQUENCE [LARGE SCALE GENOMIC DNA]</scope>
    <source>
        <strain evidence="8">CIDEFI 213</strain>
    </source>
</reference>
<dbReference type="PROSITE" id="PS00636">
    <property type="entry name" value="DNAJ_1"/>
    <property type="match status" value="1"/>
</dbReference>
<feature type="compositionally biased region" description="Basic and acidic residues" evidence="5">
    <location>
        <begin position="481"/>
        <end position="493"/>
    </location>
</feature>
<dbReference type="EMBL" id="QGDH01000009">
    <property type="protein sequence ID" value="RAR15652.1"/>
    <property type="molecule type" value="Genomic_DNA"/>
</dbReference>
<dbReference type="PROSITE" id="PS00813">
    <property type="entry name" value="IF4E"/>
    <property type="match status" value="1"/>
</dbReference>
<dbReference type="Proteomes" id="UP000249619">
    <property type="component" value="Unassembled WGS sequence"/>
</dbReference>
<feature type="compositionally biased region" description="Basic and acidic residues" evidence="5">
    <location>
        <begin position="728"/>
        <end position="738"/>
    </location>
</feature>
<dbReference type="Gene3D" id="3.30.760.10">
    <property type="entry name" value="RNA Cap, Translation Initiation Factor Eif4e"/>
    <property type="match status" value="1"/>
</dbReference>
<evidence type="ECO:0000313" key="8">
    <source>
        <dbReference type="Proteomes" id="UP000249619"/>
    </source>
</evidence>
<dbReference type="GO" id="GO:0003723">
    <property type="term" value="F:RNA binding"/>
    <property type="evidence" value="ECO:0007669"/>
    <property type="project" value="UniProtKB-KW"/>
</dbReference>
<dbReference type="FunFam" id="3.30.760.10:FF:000004">
    <property type="entry name" value="Eukaryotic translation initiation factor 4E-1"/>
    <property type="match status" value="1"/>
</dbReference>
<dbReference type="InterPro" id="IPR036869">
    <property type="entry name" value="J_dom_sf"/>
</dbReference>
<feature type="region of interest" description="Disordered" evidence="5">
    <location>
        <begin position="728"/>
        <end position="756"/>
    </location>
</feature>
<dbReference type="PRINTS" id="PR00625">
    <property type="entry name" value="JDOMAIN"/>
</dbReference>
<dbReference type="InterPro" id="IPR001623">
    <property type="entry name" value="DnaJ_domain"/>
</dbReference>